<keyword evidence="3" id="KW-1185">Reference proteome</keyword>
<dbReference type="Proteomes" id="UP000694523">
    <property type="component" value="Unplaced"/>
</dbReference>
<sequence length="202" mass="23164">MMEAVNIFEGLEDSSSLSSLELICEVENETGDSGGGIEPYRYEPYTTTEMTEESGSEDGEINIAAEAEVTAEIRQGNTDWCHCGQCVVMATEDESVCCREQEKVLQKIPDSAKCILDHHNFHSVCLNEDVLEVAYYTYKHYRNIDDGNNWKRYTAYRQFICWCYHYLGYKVRVPIPACAVNKIRQTFAIQEQYVGFSYADMF</sequence>
<dbReference type="InterPro" id="IPR046815">
    <property type="entry name" value="P2RX7_C"/>
</dbReference>
<reference evidence="2" key="1">
    <citation type="submission" date="2025-05" db="UniProtKB">
        <authorList>
            <consortium name="Ensembl"/>
        </authorList>
    </citation>
    <scope>IDENTIFICATION</scope>
</reference>
<name>A0A8C6UYN9_9GOBI</name>
<protein>
    <recommendedName>
        <fullName evidence="1">P2X purinoreceptor 7 intracellular domain-containing protein</fullName>
    </recommendedName>
</protein>
<proteinExistence type="predicted"/>
<dbReference type="Ensembl" id="ENSNMLT00000037998.1">
    <property type="protein sequence ID" value="ENSNMLP00000034114.1"/>
    <property type="gene ID" value="ENSNMLG00000021273.1"/>
</dbReference>
<evidence type="ECO:0000259" key="1">
    <source>
        <dbReference type="Pfam" id="PF20478"/>
    </source>
</evidence>
<dbReference type="AlphaFoldDB" id="A0A8C6UYN9"/>
<accession>A0A8C6UYN9</accession>
<organism evidence="2 3">
    <name type="scientific">Neogobius melanostomus</name>
    <name type="common">round goby</name>
    <dbReference type="NCBI Taxonomy" id="47308"/>
    <lineage>
        <taxon>Eukaryota</taxon>
        <taxon>Metazoa</taxon>
        <taxon>Chordata</taxon>
        <taxon>Craniata</taxon>
        <taxon>Vertebrata</taxon>
        <taxon>Euteleostomi</taxon>
        <taxon>Actinopterygii</taxon>
        <taxon>Neopterygii</taxon>
        <taxon>Teleostei</taxon>
        <taxon>Neoteleostei</taxon>
        <taxon>Acanthomorphata</taxon>
        <taxon>Gobiaria</taxon>
        <taxon>Gobiiformes</taxon>
        <taxon>Gobioidei</taxon>
        <taxon>Gobiidae</taxon>
        <taxon>Benthophilinae</taxon>
        <taxon>Neogobiini</taxon>
        <taxon>Neogobius</taxon>
    </lineage>
</organism>
<dbReference type="Ensembl" id="ENSNMLT00000044408.1">
    <property type="protein sequence ID" value="ENSNMLP00000039908.1"/>
    <property type="gene ID" value="ENSNMLG00000024566.1"/>
</dbReference>
<dbReference type="PANTHER" id="PTHR36981">
    <property type="entry name" value="ZGC:195170"/>
    <property type="match status" value="1"/>
</dbReference>
<dbReference type="Pfam" id="PF20478">
    <property type="entry name" value="P2RX7_C"/>
    <property type="match status" value="1"/>
</dbReference>
<dbReference type="PANTHER" id="PTHR36981:SF9">
    <property type="entry name" value="NANOR-RELATED"/>
    <property type="match status" value="1"/>
</dbReference>
<evidence type="ECO:0000313" key="3">
    <source>
        <dbReference type="Proteomes" id="UP000694523"/>
    </source>
</evidence>
<feature type="domain" description="P2X purinoreceptor 7 intracellular" evidence="1">
    <location>
        <begin position="53"/>
        <end position="196"/>
    </location>
</feature>
<evidence type="ECO:0000313" key="2">
    <source>
        <dbReference type="Ensembl" id="ENSNMLP00000039908.1"/>
    </source>
</evidence>